<evidence type="ECO:0000313" key="2">
    <source>
        <dbReference type="Proteomes" id="UP000250235"/>
    </source>
</evidence>
<accession>A0A2Z7B787</accession>
<proteinExistence type="predicted"/>
<name>A0A2Z7B787_9LAMI</name>
<dbReference type="Proteomes" id="UP000250235">
    <property type="component" value="Unassembled WGS sequence"/>
</dbReference>
<sequence length="385" mass="43573">MTSRQLQCNQSRTLKLAIEKRCRLHKLVRQRFAFALGIQQMLFAMRKISSGSSRELQCYCISSRHGIPDARKEEVAKRCNQAQSIQSTKNSAETQSSSRHESAAKQLMIYESWMSTAELNSNGENDKEACKRKDTRTIPCPFCLRARDSTDALCDEENQQVQLSRVTSSSLCIQSQDDVPVASYSGSSRELQCYCISSRHGIPDARKEEVAKRCNQAQSIQSTKNSAEAQSSSRHESAAKQLMIYESWMSTAELNSNGENDKEACKRKDTRTIPCLASLIQLQAYRFYQLDNQTQATADPVASYSGSSHELQCFAYPVDMDFQTQRKNSAEAQSSSRHESAAKQLMIYESWMSTAELNSNGENDKEACKRKDTRTIPCRYFTRHI</sequence>
<reference evidence="1 2" key="1">
    <citation type="journal article" date="2015" name="Proc. Natl. Acad. Sci. U.S.A.">
        <title>The resurrection genome of Boea hygrometrica: A blueprint for survival of dehydration.</title>
        <authorList>
            <person name="Xiao L."/>
            <person name="Yang G."/>
            <person name="Zhang L."/>
            <person name="Yang X."/>
            <person name="Zhao S."/>
            <person name="Ji Z."/>
            <person name="Zhou Q."/>
            <person name="Hu M."/>
            <person name="Wang Y."/>
            <person name="Chen M."/>
            <person name="Xu Y."/>
            <person name="Jin H."/>
            <person name="Xiao X."/>
            <person name="Hu G."/>
            <person name="Bao F."/>
            <person name="Hu Y."/>
            <person name="Wan P."/>
            <person name="Li L."/>
            <person name="Deng X."/>
            <person name="Kuang T."/>
            <person name="Xiang C."/>
            <person name="Zhu J.K."/>
            <person name="Oliver M.J."/>
            <person name="He Y."/>
        </authorList>
    </citation>
    <scope>NUCLEOTIDE SEQUENCE [LARGE SCALE GENOMIC DNA]</scope>
    <source>
        <strain evidence="2">cv. XS01</strain>
    </source>
</reference>
<evidence type="ECO:0000313" key="1">
    <source>
        <dbReference type="EMBL" id="KZV29981.1"/>
    </source>
</evidence>
<dbReference type="EMBL" id="KV008782">
    <property type="protein sequence ID" value="KZV29981.1"/>
    <property type="molecule type" value="Genomic_DNA"/>
</dbReference>
<organism evidence="1 2">
    <name type="scientific">Dorcoceras hygrometricum</name>
    <dbReference type="NCBI Taxonomy" id="472368"/>
    <lineage>
        <taxon>Eukaryota</taxon>
        <taxon>Viridiplantae</taxon>
        <taxon>Streptophyta</taxon>
        <taxon>Embryophyta</taxon>
        <taxon>Tracheophyta</taxon>
        <taxon>Spermatophyta</taxon>
        <taxon>Magnoliopsida</taxon>
        <taxon>eudicotyledons</taxon>
        <taxon>Gunneridae</taxon>
        <taxon>Pentapetalae</taxon>
        <taxon>asterids</taxon>
        <taxon>lamiids</taxon>
        <taxon>Lamiales</taxon>
        <taxon>Gesneriaceae</taxon>
        <taxon>Didymocarpoideae</taxon>
        <taxon>Trichosporeae</taxon>
        <taxon>Loxocarpinae</taxon>
        <taxon>Dorcoceras</taxon>
    </lineage>
</organism>
<gene>
    <name evidence="1" type="ORF">F511_41124</name>
</gene>
<dbReference type="AlphaFoldDB" id="A0A2Z7B787"/>
<keyword evidence="2" id="KW-1185">Reference proteome</keyword>
<protein>
    <submittedName>
        <fullName evidence="1">Uncharacterized protein</fullName>
    </submittedName>
</protein>